<organism evidence="1 2">
    <name type="scientific">Bauhinia variegata</name>
    <name type="common">Purple orchid tree</name>
    <name type="synonym">Phanera variegata</name>
    <dbReference type="NCBI Taxonomy" id="167791"/>
    <lineage>
        <taxon>Eukaryota</taxon>
        <taxon>Viridiplantae</taxon>
        <taxon>Streptophyta</taxon>
        <taxon>Embryophyta</taxon>
        <taxon>Tracheophyta</taxon>
        <taxon>Spermatophyta</taxon>
        <taxon>Magnoliopsida</taxon>
        <taxon>eudicotyledons</taxon>
        <taxon>Gunneridae</taxon>
        <taxon>Pentapetalae</taxon>
        <taxon>rosids</taxon>
        <taxon>fabids</taxon>
        <taxon>Fabales</taxon>
        <taxon>Fabaceae</taxon>
        <taxon>Cercidoideae</taxon>
        <taxon>Cercideae</taxon>
        <taxon>Bauhiniinae</taxon>
        <taxon>Bauhinia</taxon>
    </lineage>
</organism>
<name>A0ACB9LTH4_BAUVA</name>
<accession>A0ACB9LTH4</accession>
<evidence type="ECO:0000313" key="1">
    <source>
        <dbReference type="EMBL" id="KAI4314732.1"/>
    </source>
</evidence>
<keyword evidence="2" id="KW-1185">Reference proteome</keyword>
<comment type="caution">
    <text evidence="1">The sequence shown here is derived from an EMBL/GenBank/DDBJ whole genome shotgun (WGS) entry which is preliminary data.</text>
</comment>
<sequence>MMLDGAEGEEKFLAAGIAGLQQNAFYMHRALDSNNLRDALKFSAQMLSELRTSKLSPHKYYELYMRAFDQLRKLEMFFEEETRRGCSIIDLYELVQHAGNILPRLYLLCTVGSVYIKSKEAPAKDVLKDLVEMCRGIQHPVRGLFLRSYLSQVSRDKLPDIGSEYEGDADTVNDAVEFVLQNFTEMNKLWVRMQHQGPARDKEKREKERSELRDLVGKNLHVLSQIEGVDLDMYKDVVLPRVLEQVVNCKDDLAQFYLMECIIQVFPDEYHLQTLDVLLSACPQLQPSVDIKTVLSQLMERLSYYAASSAEVLPEFLQVEAFSKLSNAIGKVIEAQPDMPTIGVVTLYSSLLTFTLHVHPDRLDYADQVLGACVNKLSGKGKIEDNKATKQVVALLSAPLEKYNDIVTALKLSNYPRIMEYLDNPTNKVMATVIIQSIMKNKTRISSSDKVEALFELIKGLIKDSDGTLNDVLDEDDFKEEQSSVARLIQMLYNDEPEEMFKIIDTVRKHILTGGPKRLPFTIPPLVFASLKLVRQLQGQEENPFGNDASTTPKKIFQLLNQTIERLSGLPAPELALRLYLQCAEAANDCDLEPVAYEFFTQAYILYEEEISDSRAQITALQLIIGTLQRMNVFGVENRDTLTHKATGYSAKLLKKPDQCRAVYACSHLFWVDDQDNMKDGERVLLCLKRALRIANAAQQMANAARGSTDSAMLFIEILNKYLYFFEKGNPQITVAAIQSLIELIMTEMQSDATTPDPAADAFLSSTLRYIQFQKQKGGAVGDKYEPIKV</sequence>
<proteinExistence type="predicted"/>
<gene>
    <name evidence="1" type="ORF">L6164_027611</name>
</gene>
<dbReference type="Proteomes" id="UP000828941">
    <property type="component" value="Chromosome 11"/>
</dbReference>
<protein>
    <submittedName>
        <fullName evidence="1">Uncharacterized protein</fullName>
    </submittedName>
</protein>
<reference evidence="1 2" key="1">
    <citation type="journal article" date="2022" name="DNA Res.">
        <title>Chromosomal-level genome assembly of the orchid tree Bauhinia variegata (Leguminosae; Cercidoideae) supports the allotetraploid origin hypothesis of Bauhinia.</title>
        <authorList>
            <person name="Zhong Y."/>
            <person name="Chen Y."/>
            <person name="Zheng D."/>
            <person name="Pang J."/>
            <person name="Liu Y."/>
            <person name="Luo S."/>
            <person name="Meng S."/>
            <person name="Qian L."/>
            <person name="Wei D."/>
            <person name="Dai S."/>
            <person name="Zhou R."/>
        </authorList>
    </citation>
    <scope>NUCLEOTIDE SEQUENCE [LARGE SCALE GENOMIC DNA]</scope>
    <source>
        <strain evidence="1">BV-YZ2020</strain>
    </source>
</reference>
<dbReference type="EMBL" id="CM039436">
    <property type="protein sequence ID" value="KAI4314732.1"/>
    <property type="molecule type" value="Genomic_DNA"/>
</dbReference>
<evidence type="ECO:0000313" key="2">
    <source>
        <dbReference type="Proteomes" id="UP000828941"/>
    </source>
</evidence>